<gene>
    <name evidence="1" type="ORF">QAD02_004280</name>
</gene>
<reference evidence="1" key="1">
    <citation type="submission" date="2023-04" db="EMBL/GenBank/DDBJ databases">
        <title>A chromosome-level genome assembly of the parasitoid wasp Eretmocerus hayati.</title>
        <authorList>
            <person name="Zhong Y."/>
            <person name="Liu S."/>
            <person name="Liu Y."/>
        </authorList>
    </citation>
    <scope>NUCLEOTIDE SEQUENCE</scope>
    <source>
        <strain evidence="1">ZJU_SS_LIU_2023</strain>
    </source>
</reference>
<comment type="caution">
    <text evidence="1">The sequence shown here is derived from an EMBL/GenBank/DDBJ whole genome shotgun (WGS) entry which is preliminary data.</text>
</comment>
<protein>
    <submittedName>
        <fullName evidence="1">Uncharacterized protein</fullName>
    </submittedName>
</protein>
<evidence type="ECO:0000313" key="2">
    <source>
        <dbReference type="Proteomes" id="UP001239111"/>
    </source>
</evidence>
<organism evidence="1 2">
    <name type="scientific">Eretmocerus hayati</name>
    <dbReference type="NCBI Taxonomy" id="131215"/>
    <lineage>
        <taxon>Eukaryota</taxon>
        <taxon>Metazoa</taxon>
        <taxon>Ecdysozoa</taxon>
        <taxon>Arthropoda</taxon>
        <taxon>Hexapoda</taxon>
        <taxon>Insecta</taxon>
        <taxon>Pterygota</taxon>
        <taxon>Neoptera</taxon>
        <taxon>Endopterygota</taxon>
        <taxon>Hymenoptera</taxon>
        <taxon>Apocrita</taxon>
        <taxon>Proctotrupomorpha</taxon>
        <taxon>Chalcidoidea</taxon>
        <taxon>Aphelinidae</taxon>
        <taxon>Aphelininae</taxon>
        <taxon>Eretmocerus</taxon>
    </lineage>
</organism>
<keyword evidence="2" id="KW-1185">Reference proteome</keyword>
<accession>A0ACC2NPL3</accession>
<proteinExistence type="predicted"/>
<dbReference type="EMBL" id="CM056743">
    <property type="protein sequence ID" value="KAJ8673019.1"/>
    <property type="molecule type" value="Genomic_DNA"/>
</dbReference>
<name>A0ACC2NPL3_9HYME</name>
<sequence>MDAESRVRYNTNFSHEQHGGDIELRSERMNPGVNQQFNSHAISQKSQDQSRQDMRLTTDNQTDRLRVQNMYVQQNFKLNPENRQSRANQSQGSQMSQNPSHNHQPTASNNQQYQARPRKDNRQGRTYENAYVDQSDSSDDEYPEMPAPNTDDQGNTAHGNYQDPNYETASLLRVQLRDPKRLPKDEQNPIRIGLRIPVIDIGIVIPVNSVSMGMVPA</sequence>
<evidence type="ECO:0000313" key="1">
    <source>
        <dbReference type="EMBL" id="KAJ8673019.1"/>
    </source>
</evidence>
<dbReference type="Proteomes" id="UP001239111">
    <property type="component" value="Chromosome 3"/>
</dbReference>